<keyword evidence="3" id="KW-1185">Reference proteome</keyword>
<organism evidence="2 3">
    <name type="scientific">Lentinula edodes</name>
    <name type="common">Shiitake mushroom</name>
    <name type="synonym">Lentinus edodes</name>
    <dbReference type="NCBI Taxonomy" id="5353"/>
    <lineage>
        <taxon>Eukaryota</taxon>
        <taxon>Fungi</taxon>
        <taxon>Dikarya</taxon>
        <taxon>Basidiomycota</taxon>
        <taxon>Agaricomycotina</taxon>
        <taxon>Agaricomycetes</taxon>
        <taxon>Agaricomycetidae</taxon>
        <taxon>Agaricales</taxon>
        <taxon>Marasmiineae</taxon>
        <taxon>Omphalotaceae</taxon>
        <taxon>Lentinula</taxon>
    </lineage>
</organism>
<reference evidence="2 3" key="1">
    <citation type="submission" date="2016-08" db="EMBL/GenBank/DDBJ databases">
        <authorList>
            <consortium name="Lentinula edodes genome sequencing consortium"/>
            <person name="Sakamoto Y."/>
            <person name="Nakade K."/>
            <person name="Sato S."/>
            <person name="Yoshida Y."/>
            <person name="Miyazaki K."/>
            <person name="Natsume S."/>
            <person name="Konno N."/>
        </authorList>
    </citation>
    <scope>NUCLEOTIDE SEQUENCE [LARGE SCALE GENOMIC DNA]</scope>
    <source>
        <strain evidence="2 3">NBRC 111202</strain>
    </source>
</reference>
<feature type="region of interest" description="Disordered" evidence="1">
    <location>
        <begin position="16"/>
        <end position="41"/>
    </location>
</feature>
<dbReference type="Proteomes" id="UP000188533">
    <property type="component" value="Unassembled WGS sequence"/>
</dbReference>
<accession>A0A1Q3E0V0</accession>
<name>A0A1Q3E0V0_LENED</name>
<evidence type="ECO:0000313" key="2">
    <source>
        <dbReference type="EMBL" id="GAW00744.1"/>
    </source>
</evidence>
<dbReference type="EMBL" id="BDGU01000036">
    <property type="protein sequence ID" value="GAW00744.1"/>
    <property type="molecule type" value="Genomic_DNA"/>
</dbReference>
<proteinExistence type="predicted"/>
<comment type="caution">
    <text evidence="2">The sequence shown here is derived from an EMBL/GenBank/DDBJ whole genome shotgun (WGS) entry which is preliminary data.</text>
</comment>
<evidence type="ECO:0000256" key="1">
    <source>
        <dbReference type="SAM" id="MobiDB-lite"/>
    </source>
</evidence>
<protein>
    <submittedName>
        <fullName evidence="2">Uncharacterized protein</fullName>
    </submittedName>
</protein>
<reference evidence="2 3" key="2">
    <citation type="submission" date="2017-02" db="EMBL/GenBank/DDBJ databases">
        <title>A genome survey and senescence transcriptome analysis in Lentinula edodes.</title>
        <authorList>
            <person name="Sakamoto Y."/>
            <person name="Nakade K."/>
            <person name="Sato S."/>
            <person name="Yoshida Y."/>
            <person name="Miyazaki K."/>
            <person name="Natsume S."/>
            <person name="Konno N."/>
        </authorList>
    </citation>
    <scope>NUCLEOTIDE SEQUENCE [LARGE SCALE GENOMIC DNA]</scope>
    <source>
        <strain evidence="2 3">NBRC 111202</strain>
    </source>
</reference>
<evidence type="ECO:0000313" key="3">
    <source>
        <dbReference type="Proteomes" id="UP000188533"/>
    </source>
</evidence>
<gene>
    <name evidence="2" type="ORF">LENED_002291</name>
</gene>
<sequence>MIFPRTSYTPSLLSPLSDAAMKEPRRMPSKLFSGRGGKECSSQESNLAICIFRTRATCGKAEVETRRKPTT</sequence>
<dbReference type="AlphaFoldDB" id="A0A1Q3E0V0"/>